<evidence type="ECO:0000259" key="2">
    <source>
        <dbReference type="Pfam" id="PF01471"/>
    </source>
</evidence>
<sequence>MVIVVMLLAGAFWAGTLVKAPSEAALNNAQQSVPVTFPVSMKVVDKQLALKGVVVQGQATAVNPLASPAAGSPAAGRPVVTKPGPGAGTEVTPGSFLGAIGGRPIFLLPDYVPFYRDLEIGDAGDDVAQLQKALREMGFNAVTATGKFDSVSRDAVKQIYKGDGLEPPDKPGFRWQDFWQIPGNKGVVTSSAVQASLINDTTPLVVIQTAPNVIVARASVVDADALIVGDKVRISIGGQSIESDVLSVGAFTEKVGPAGEGPGKDVTISVPREGSVWLTPEKVVSVQRTAVPEPKLAVPLVAIQHDAVGSFIEIELLGTATQEAPRFQRIEVYY</sequence>
<proteinExistence type="predicted"/>
<organism evidence="3 4">
    <name type="scientific">Paenarthrobacter ureafaciens</name>
    <dbReference type="NCBI Taxonomy" id="37931"/>
    <lineage>
        <taxon>Bacteria</taxon>
        <taxon>Bacillati</taxon>
        <taxon>Actinomycetota</taxon>
        <taxon>Actinomycetes</taxon>
        <taxon>Micrococcales</taxon>
        <taxon>Micrococcaceae</taxon>
        <taxon>Paenarthrobacter</taxon>
    </lineage>
</organism>
<protein>
    <submittedName>
        <fullName evidence="3">Peptidoglycan-binding protein</fullName>
    </submittedName>
</protein>
<evidence type="ECO:0000256" key="1">
    <source>
        <dbReference type="SAM" id="MobiDB-lite"/>
    </source>
</evidence>
<dbReference type="AlphaFoldDB" id="A0AAX3EGL7"/>
<dbReference type="Pfam" id="PF01471">
    <property type="entry name" value="PG_binding_1"/>
    <property type="match status" value="1"/>
</dbReference>
<dbReference type="Gene3D" id="1.10.101.10">
    <property type="entry name" value="PGBD-like superfamily/PGBD"/>
    <property type="match status" value="1"/>
</dbReference>
<dbReference type="EMBL" id="CP101185">
    <property type="protein sequence ID" value="UYV97021.1"/>
    <property type="molecule type" value="Genomic_DNA"/>
</dbReference>
<dbReference type="InterPro" id="IPR036365">
    <property type="entry name" value="PGBD-like_sf"/>
</dbReference>
<feature type="domain" description="Peptidoglycan binding-like" evidence="2">
    <location>
        <begin position="124"/>
        <end position="158"/>
    </location>
</feature>
<dbReference type="Proteomes" id="UP001163293">
    <property type="component" value="Chromosome"/>
</dbReference>
<evidence type="ECO:0000313" key="3">
    <source>
        <dbReference type="EMBL" id="UYV97021.1"/>
    </source>
</evidence>
<dbReference type="InterPro" id="IPR002477">
    <property type="entry name" value="Peptidoglycan-bd-like"/>
</dbReference>
<gene>
    <name evidence="3" type="ORF">NL394_18570</name>
</gene>
<keyword evidence="4" id="KW-1185">Reference proteome</keyword>
<name>A0AAX3EGL7_PAEUR</name>
<feature type="compositionally biased region" description="Low complexity" evidence="1">
    <location>
        <begin position="66"/>
        <end position="76"/>
    </location>
</feature>
<accession>A0AAX3EGL7</accession>
<evidence type="ECO:0000313" key="4">
    <source>
        <dbReference type="Proteomes" id="UP001163293"/>
    </source>
</evidence>
<dbReference type="InterPro" id="IPR036366">
    <property type="entry name" value="PGBDSf"/>
</dbReference>
<feature type="region of interest" description="Disordered" evidence="1">
    <location>
        <begin position="66"/>
        <end position="87"/>
    </location>
</feature>
<reference evidence="3" key="1">
    <citation type="submission" date="2022-07" db="EMBL/GenBank/DDBJ databases">
        <authorList>
            <person name="Wu T."/>
        </authorList>
    </citation>
    <scope>NUCLEOTIDE SEQUENCE</scope>
    <source>
        <strain evidence="3">SD-1</strain>
    </source>
</reference>
<dbReference type="SUPFAM" id="SSF47090">
    <property type="entry name" value="PGBD-like"/>
    <property type="match status" value="1"/>
</dbReference>